<reference evidence="6 7" key="1">
    <citation type="journal article" date="2019" name="Int. J. Syst. Evol. Microbiol.">
        <title>The Global Catalogue of Microorganisms (GCM) 10K type strain sequencing project: providing services to taxonomists for standard genome sequencing and annotation.</title>
        <authorList>
            <consortium name="The Broad Institute Genomics Platform"/>
            <consortium name="The Broad Institute Genome Sequencing Center for Infectious Disease"/>
            <person name="Wu L."/>
            <person name="Ma J."/>
        </authorList>
    </citation>
    <scope>NUCLEOTIDE SEQUENCE [LARGE SCALE GENOMIC DNA]</scope>
    <source>
        <strain evidence="6 7">CGMCC 1.12543</strain>
    </source>
</reference>
<dbReference type="PANTHER" id="PTHR40392:SF1">
    <property type="entry name" value="2-PHOSPHO-L-LACTATE GUANYLYLTRANSFERASE"/>
    <property type="match status" value="1"/>
</dbReference>
<dbReference type="Proteomes" id="UP001596099">
    <property type="component" value="Unassembled WGS sequence"/>
</dbReference>
<dbReference type="EMBL" id="JBHSQH010000001">
    <property type="protein sequence ID" value="MFC5972346.1"/>
    <property type="molecule type" value="Genomic_DNA"/>
</dbReference>
<evidence type="ECO:0000313" key="7">
    <source>
        <dbReference type="Proteomes" id="UP001596099"/>
    </source>
</evidence>
<name>A0ABD5RPJ3_9EURY</name>
<evidence type="ECO:0000313" key="6">
    <source>
        <dbReference type="EMBL" id="MFC5972346.1"/>
    </source>
</evidence>
<dbReference type="GO" id="GO:0005525">
    <property type="term" value="F:GTP binding"/>
    <property type="evidence" value="ECO:0007669"/>
    <property type="project" value="UniProtKB-KW"/>
</dbReference>
<comment type="function">
    <text evidence="5">Guanylyltransferase that catalyzes the activation of (2S)-2-phospholactate (2-PL) as (2S)-lactyl-2-diphospho-5'-guanosine, via the condensation of 2-PL with GTP. It is involved in the biosynthesis of coenzyme F420, a hydride carrier cofactor.</text>
</comment>
<evidence type="ECO:0000256" key="3">
    <source>
        <dbReference type="ARBA" id="ARBA00022741"/>
    </source>
</evidence>
<dbReference type="GO" id="GO:0043814">
    <property type="term" value="F:phospholactate guanylyltransferase activity"/>
    <property type="evidence" value="ECO:0007669"/>
    <property type="project" value="UniProtKB-EC"/>
</dbReference>
<comment type="similarity">
    <text evidence="5">Belongs to the CofC family.</text>
</comment>
<accession>A0ABD5RPJ3</accession>
<evidence type="ECO:0000256" key="2">
    <source>
        <dbReference type="ARBA" id="ARBA00022695"/>
    </source>
</evidence>
<dbReference type="NCBIfam" id="TIGR03552">
    <property type="entry name" value="F420_cofC"/>
    <property type="match status" value="1"/>
</dbReference>
<proteinExistence type="inferred from homology"/>
<dbReference type="RefSeq" id="WP_247415538.1">
    <property type="nucleotide sequence ID" value="NZ_JALLGW010000001.1"/>
</dbReference>
<comment type="caution">
    <text evidence="6">The sequence shown here is derived from an EMBL/GenBank/DDBJ whole genome shotgun (WGS) entry which is preliminary data.</text>
</comment>
<dbReference type="HAMAP" id="MF_02114">
    <property type="entry name" value="CofC"/>
    <property type="match status" value="1"/>
</dbReference>
<dbReference type="EC" id="2.7.7.68" evidence="5"/>
<keyword evidence="4 5" id="KW-0342">GTP-binding</keyword>
<dbReference type="InterPro" id="IPR029044">
    <property type="entry name" value="Nucleotide-diphossugar_trans"/>
</dbReference>
<evidence type="ECO:0000256" key="4">
    <source>
        <dbReference type="ARBA" id="ARBA00023134"/>
    </source>
</evidence>
<organism evidence="6 7">
    <name type="scientific">Halomarina salina</name>
    <dbReference type="NCBI Taxonomy" id="1872699"/>
    <lineage>
        <taxon>Archaea</taxon>
        <taxon>Methanobacteriati</taxon>
        <taxon>Methanobacteriota</taxon>
        <taxon>Stenosarchaea group</taxon>
        <taxon>Halobacteria</taxon>
        <taxon>Halobacteriales</taxon>
        <taxon>Natronomonadaceae</taxon>
        <taxon>Halomarina</taxon>
    </lineage>
</organism>
<evidence type="ECO:0000256" key="5">
    <source>
        <dbReference type="HAMAP-Rule" id="MF_02114"/>
    </source>
</evidence>
<dbReference type="GO" id="GO:0052645">
    <property type="term" value="P:F420-0 metabolic process"/>
    <property type="evidence" value="ECO:0007669"/>
    <property type="project" value="UniProtKB-UniRule"/>
</dbReference>
<protein>
    <recommendedName>
        <fullName evidence="5">2-phospho-L-lactate guanylyltransferase</fullName>
        <shortName evidence="5">LP guanylyltransferase</shortName>
        <ecNumber evidence="5">2.7.7.68</ecNumber>
    </recommendedName>
</protein>
<comment type="pathway">
    <text evidence="5">Cofactor biosynthesis; coenzyme F420 biosynthesis.</text>
</comment>
<sequence>MRVVVPYRVADPKTRLASLCSPAEREALSRAMLADVLDAVRAVGEAPTVLATEAFDPPGDTETPVRIDDRPLSPAVNAVLAERAGPDSPVAVVMADLALATPGALSALFDADGPVVFAPGRGGGTNAFVSRHPDFRTDYHGASYRDHRRICEDLGVTPTTVDSYRLGTDVDAPADLVEVLLHATADGRTRDFLADRFAVTTGDGRVGVERRE</sequence>
<evidence type="ECO:0000256" key="1">
    <source>
        <dbReference type="ARBA" id="ARBA00022679"/>
    </source>
</evidence>
<keyword evidence="3 5" id="KW-0547">Nucleotide-binding</keyword>
<comment type="catalytic activity">
    <reaction evidence="5">
        <text>(2S)-2-phospholactate + GTP + H(+) = (2S)-lactyl-2-diphospho-5'-guanosine + diphosphate</text>
        <dbReference type="Rhea" id="RHEA:63424"/>
        <dbReference type="ChEBI" id="CHEBI:15378"/>
        <dbReference type="ChEBI" id="CHEBI:33019"/>
        <dbReference type="ChEBI" id="CHEBI:37565"/>
        <dbReference type="ChEBI" id="CHEBI:59435"/>
        <dbReference type="ChEBI" id="CHEBI:59906"/>
        <dbReference type="EC" id="2.7.7.68"/>
    </reaction>
</comment>
<keyword evidence="7" id="KW-1185">Reference proteome</keyword>
<dbReference type="AlphaFoldDB" id="A0ABD5RPJ3"/>
<keyword evidence="1 5" id="KW-0808">Transferase</keyword>
<comment type="subunit">
    <text evidence="5">Homodimer.</text>
</comment>
<dbReference type="SUPFAM" id="SSF53448">
    <property type="entry name" value="Nucleotide-diphospho-sugar transferases"/>
    <property type="match status" value="1"/>
</dbReference>
<dbReference type="Gene3D" id="6.10.140.50">
    <property type="match status" value="1"/>
</dbReference>
<dbReference type="InterPro" id="IPR002835">
    <property type="entry name" value="CofC"/>
</dbReference>
<gene>
    <name evidence="5 6" type="primary">cofC</name>
    <name evidence="6" type="ORF">ACFPYI_13475</name>
</gene>
<keyword evidence="2 5" id="KW-0548">Nucleotidyltransferase</keyword>
<dbReference type="Pfam" id="PF01983">
    <property type="entry name" value="CofC"/>
    <property type="match status" value="1"/>
</dbReference>
<dbReference type="PANTHER" id="PTHR40392">
    <property type="entry name" value="2-PHOSPHO-L-LACTATE GUANYLYLTRANSFERASE"/>
    <property type="match status" value="1"/>
</dbReference>
<dbReference type="Gene3D" id="3.90.550.10">
    <property type="entry name" value="Spore Coat Polysaccharide Biosynthesis Protein SpsA, Chain A"/>
    <property type="match status" value="1"/>
</dbReference>